<accession>A0A9W5AYL6</accession>
<feature type="compositionally biased region" description="Basic and acidic residues" evidence="1">
    <location>
        <begin position="21"/>
        <end position="36"/>
    </location>
</feature>
<evidence type="ECO:0000313" key="3">
    <source>
        <dbReference type="Proteomes" id="UP000191933"/>
    </source>
</evidence>
<keyword evidence="3" id="KW-1185">Reference proteome</keyword>
<feature type="region of interest" description="Disordered" evidence="1">
    <location>
        <begin position="1"/>
        <end position="36"/>
    </location>
</feature>
<reference evidence="2 3" key="1">
    <citation type="submission" date="2016-01" db="EMBL/GenBank/DDBJ databases">
        <authorList>
            <person name="Regsiter A."/>
            <person name="william w."/>
        </authorList>
    </citation>
    <scope>NUCLEOTIDE SEQUENCE [LARGE SCALE GENOMIC DNA]</scope>
    <source>
        <strain evidence="2 3">CFBP 5494</strain>
    </source>
</reference>
<comment type="caution">
    <text evidence="2">The sequence shown here is derived from an EMBL/GenBank/DDBJ whole genome shotgun (WGS) entry which is preliminary data.</text>
</comment>
<organism evidence="2 3">
    <name type="scientific">Agrobacterium genomosp. 2 str. CFBP 5494</name>
    <dbReference type="NCBI Taxonomy" id="1183436"/>
    <lineage>
        <taxon>Bacteria</taxon>
        <taxon>Pseudomonadati</taxon>
        <taxon>Pseudomonadota</taxon>
        <taxon>Alphaproteobacteria</taxon>
        <taxon>Hyphomicrobiales</taxon>
        <taxon>Rhizobiaceae</taxon>
        <taxon>Rhizobium/Agrobacterium group</taxon>
        <taxon>Agrobacterium</taxon>
        <taxon>Agrobacterium tumefaciens complex</taxon>
    </lineage>
</organism>
<proteinExistence type="predicted"/>
<protein>
    <submittedName>
        <fullName evidence="2">Uncharacterized protein</fullName>
    </submittedName>
</protein>
<dbReference type="EMBL" id="FBVY01000004">
    <property type="protein sequence ID" value="CUW87545.1"/>
    <property type="molecule type" value="Genomic_DNA"/>
</dbReference>
<evidence type="ECO:0000256" key="1">
    <source>
        <dbReference type="SAM" id="MobiDB-lite"/>
    </source>
</evidence>
<evidence type="ECO:0000313" key="2">
    <source>
        <dbReference type="EMBL" id="CUW87545.1"/>
    </source>
</evidence>
<gene>
    <name evidence="2" type="ORF">AGR2A_Cc120092</name>
</gene>
<dbReference type="AlphaFoldDB" id="A0A9W5AYL6"/>
<name>A0A9W5AYL6_9HYPH</name>
<sequence length="111" mass="11984">MRRRDRAQGDSCASPSRRLPTAHEIRESGRGGGQREELFEHRLLHDDLGREVVARTDVAGVADDVLGEIDEGLVAADVLSDCGAQDMGRDRLAAEICVDCLAGREVGFGHS</sequence>
<dbReference type="Proteomes" id="UP000191933">
    <property type="component" value="Unassembled WGS sequence"/>
</dbReference>